<dbReference type="GO" id="GO:0016462">
    <property type="term" value="F:pyrophosphatase activity"/>
    <property type="evidence" value="ECO:0007669"/>
    <property type="project" value="UniProtKB-ARBA"/>
</dbReference>
<dbReference type="EMBL" id="AP028679">
    <property type="protein sequence ID" value="BEQ15715.1"/>
    <property type="molecule type" value="Genomic_DNA"/>
</dbReference>
<comment type="catalytic activity">
    <reaction evidence="1">
        <text>GDP-alpha-D-mannose + H2O = alpha-D-mannose 1-phosphate + GMP + 2 H(+)</text>
        <dbReference type="Rhea" id="RHEA:27978"/>
        <dbReference type="ChEBI" id="CHEBI:15377"/>
        <dbReference type="ChEBI" id="CHEBI:15378"/>
        <dbReference type="ChEBI" id="CHEBI:57527"/>
        <dbReference type="ChEBI" id="CHEBI:58115"/>
        <dbReference type="ChEBI" id="CHEBI:58409"/>
    </reaction>
</comment>
<comment type="cofactor">
    <cofactor evidence="2">
        <name>Mg(2+)</name>
        <dbReference type="ChEBI" id="CHEBI:18420"/>
    </cofactor>
</comment>
<dbReference type="AlphaFoldDB" id="A0AAU9EVV9"/>
<evidence type="ECO:0000256" key="8">
    <source>
        <dbReference type="RuleBase" id="RU003476"/>
    </source>
</evidence>
<dbReference type="Pfam" id="PF00293">
    <property type="entry name" value="NUDIX"/>
    <property type="match status" value="1"/>
</dbReference>
<dbReference type="PRINTS" id="PR00502">
    <property type="entry name" value="NUDIXFAMILY"/>
</dbReference>
<gene>
    <name evidence="10" type="ORF">FAK_27810</name>
</gene>
<dbReference type="Proteomes" id="UP001366166">
    <property type="component" value="Chromosome"/>
</dbReference>
<dbReference type="GO" id="GO:0019693">
    <property type="term" value="P:ribose phosphate metabolic process"/>
    <property type="evidence" value="ECO:0007669"/>
    <property type="project" value="TreeGrafter"/>
</dbReference>
<keyword evidence="11" id="KW-1185">Reference proteome</keyword>
<comment type="similarity">
    <text evidence="3">Belongs to the Nudix hydrolase family. NudK subfamily.</text>
</comment>
<dbReference type="KEGG" id="dmp:FAK_27810"/>
<dbReference type="PANTHER" id="PTHR11839">
    <property type="entry name" value="UDP/ADP-SUGAR PYROPHOSPHATASE"/>
    <property type="match status" value="1"/>
</dbReference>
<evidence type="ECO:0000256" key="2">
    <source>
        <dbReference type="ARBA" id="ARBA00001946"/>
    </source>
</evidence>
<name>A0AAU9EVV9_9BACT</name>
<evidence type="ECO:0000256" key="5">
    <source>
        <dbReference type="ARBA" id="ARBA00022801"/>
    </source>
</evidence>
<evidence type="ECO:0000259" key="9">
    <source>
        <dbReference type="PROSITE" id="PS51462"/>
    </source>
</evidence>
<dbReference type="PANTHER" id="PTHR11839:SF18">
    <property type="entry name" value="NUDIX HYDROLASE DOMAIN-CONTAINING PROTEIN"/>
    <property type="match status" value="1"/>
</dbReference>
<evidence type="ECO:0000256" key="3">
    <source>
        <dbReference type="ARBA" id="ARBA00007275"/>
    </source>
</evidence>
<accession>A0AAU9EVV9</accession>
<proteinExistence type="inferred from homology"/>
<evidence type="ECO:0000256" key="6">
    <source>
        <dbReference type="ARBA" id="ARBA00032162"/>
    </source>
</evidence>
<sequence length="185" mass="20555">MSGWKILDSESMLEHPVLSVRRSTRRLGTHTGTFITLHSCDWVNIVPVTPQGEVVLIKQWRHGSEDWAVEIPGGLVDPGEKPIDAAARELREETGYTARELTYLGKVNPNPALFDNTCHTYLALVDPVPGEPEPDDGESIQVFRVKQDDLPAMVASGEIDHCIVITALTFFWLRQGRVLASGRDL</sequence>
<evidence type="ECO:0000313" key="11">
    <source>
        <dbReference type="Proteomes" id="UP001366166"/>
    </source>
</evidence>
<dbReference type="RefSeq" id="WP_338600521.1">
    <property type="nucleotide sequence ID" value="NZ_AP028679.1"/>
</dbReference>
<reference evidence="11" key="1">
    <citation type="journal article" date="2023" name="Arch. Microbiol.">
        <title>Desulfoferula mesophilus gen. nov. sp. nov., a mesophilic sulfate-reducing bacterium isolated from a brackish lake sediment.</title>
        <authorList>
            <person name="Watanabe T."/>
            <person name="Yabe T."/>
            <person name="Tsuji J.M."/>
            <person name="Fukui M."/>
        </authorList>
    </citation>
    <scope>NUCLEOTIDE SEQUENCE [LARGE SCALE GENOMIC DNA]</scope>
    <source>
        <strain evidence="11">12FAK</strain>
    </source>
</reference>
<dbReference type="CDD" id="cd03424">
    <property type="entry name" value="NUDIX_ADPRase_Nudt5_UGPPase_Nudt14"/>
    <property type="match status" value="1"/>
</dbReference>
<keyword evidence="5 8" id="KW-0378">Hydrolase</keyword>
<dbReference type="PROSITE" id="PS00893">
    <property type="entry name" value="NUDIX_BOX"/>
    <property type="match status" value="1"/>
</dbReference>
<dbReference type="Gene3D" id="3.90.79.10">
    <property type="entry name" value="Nucleoside Triphosphate Pyrophosphohydrolase"/>
    <property type="match status" value="1"/>
</dbReference>
<organism evidence="10 11">
    <name type="scientific">Desulfoferula mesophila</name>
    <dbReference type="NCBI Taxonomy" id="3058419"/>
    <lineage>
        <taxon>Bacteria</taxon>
        <taxon>Pseudomonadati</taxon>
        <taxon>Thermodesulfobacteriota</taxon>
        <taxon>Desulfarculia</taxon>
        <taxon>Desulfarculales</taxon>
        <taxon>Desulfarculaceae</taxon>
        <taxon>Desulfoferula</taxon>
    </lineage>
</organism>
<dbReference type="InterPro" id="IPR000086">
    <property type="entry name" value="NUDIX_hydrolase_dom"/>
</dbReference>
<evidence type="ECO:0000313" key="10">
    <source>
        <dbReference type="EMBL" id="BEQ15715.1"/>
    </source>
</evidence>
<dbReference type="GO" id="GO:0006753">
    <property type="term" value="P:nucleoside phosphate metabolic process"/>
    <property type="evidence" value="ECO:0007669"/>
    <property type="project" value="TreeGrafter"/>
</dbReference>
<dbReference type="InterPro" id="IPR020476">
    <property type="entry name" value="Nudix_hydrolase"/>
</dbReference>
<feature type="domain" description="Nudix hydrolase" evidence="9">
    <location>
        <begin position="38"/>
        <end position="167"/>
    </location>
</feature>
<evidence type="ECO:0000256" key="7">
    <source>
        <dbReference type="ARBA" id="ARBA00032272"/>
    </source>
</evidence>
<dbReference type="InterPro" id="IPR015797">
    <property type="entry name" value="NUDIX_hydrolase-like_dom_sf"/>
</dbReference>
<dbReference type="PROSITE" id="PS51462">
    <property type="entry name" value="NUDIX"/>
    <property type="match status" value="1"/>
</dbReference>
<dbReference type="SUPFAM" id="SSF55811">
    <property type="entry name" value="Nudix"/>
    <property type="match status" value="1"/>
</dbReference>
<protein>
    <recommendedName>
        <fullName evidence="4">GDP-mannose pyrophosphatase</fullName>
    </recommendedName>
    <alternativeName>
        <fullName evidence="6">GDP-mannose hydrolase</fullName>
    </alternativeName>
    <alternativeName>
        <fullName evidence="7">GDPMK</fullName>
    </alternativeName>
</protein>
<dbReference type="InterPro" id="IPR020084">
    <property type="entry name" value="NUDIX_hydrolase_CS"/>
</dbReference>
<evidence type="ECO:0000256" key="4">
    <source>
        <dbReference type="ARBA" id="ARBA00016377"/>
    </source>
</evidence>
<evidence type="ECO:0000256" key="1">
    <source>
        <dbReference type="ARBA" id="ARBA00000847"/>
    </source>
</evidence>